<feature type="domain" description="Methyltransferase" evidence="1">
    <location>
        <begin position="72"/>
        <end position="161"/>
    </location>
</feature>
<dbReference type="Pfam" id="PF13649">
    <property type="entry name" value="Methyltransf_25"/>
    <property type="match status" value="1"/>
</dbReference>
<keyword evidence="2" id="KW-0489">Methyltransferase</keyword>
<name>A0A4R6WSC7_9PROT</name>
<reference evidence="2 3" key="1">
    <citation type="submission" date="2019-03" db="EMBL/GenBank/DDBJ databases">
        <title>Genomic Encyclopedia of Type Strains, Phase III (KMG-III): the genomes of soil and plant-associated and newly described type strains.</title>
        <authorList>
            <person name="Whitman W."/>
        </authorList>
    </citation>
    <scope>NUCLEOTIDE SEQUENCE [LARGE SCALE GENOMIC DNA]</scope>
    <source>
        <strain evidence="2 3">CGMCC 1.7660</strain>
    </source>
</reference>
<keyword evidence="3" id="KW-1185">Reference proteome</keyword>
<dbReference type="GO" id="GO:0032259">
    <property type="term" value="P:methylation"/>
    <property type="evidence" value="ECO:0007669"/>
    <property type="project" value="UniProtKB-KW"/>
</dbReference>
<dbReference type="CDD" id="cd02440">
    <property type="entry name" value="AdoMet_MTases"/>
    <property type="match status" value="1"/>
</dbReference>
<evidence type="ECO:0000313" key="3">
    <source>
        <dbReference type="Proteomes" id="UP000295783"/>
    </source>
</evidence>
<accession>A0A4R6WSC7</accession>
<dbReference type="AlphaFoldDB" id="A0A4R6WSC7"/>
<evidence type="ECO:0000259" key="1">
    <source>
        <dbReference type="Pfam" id="PF13649"/>
    </source>
</evidence>
<keyword evidence="2" id="KW-0808">Transferase</keyword>
<dbReference type="Gene3D" id="3.40.50.150">
    <property type="entry name" value="Vaccinia Virus protein VP39"/>
    <property type="match status" value="1"/>
</dbReference>
<dbReference type="SUPFAM" id="SSF53335">
    <property type="entry name" value="S-adenosyl-L-methionine-dependent methyltransferases"/>
    <property type="match status" value="1"/>
</dbReference>
<dbReference type="GO" id="GO:0008168">
    <property type="term" value="F:methyltransferase activity"/>
    <property type="evidence" value="ECO:0007669"/>
    <property type="project" value="UniProtKB-KW"/>
</dbReference>
<sequence length="298" mass="32603">MSVVTEANTEPKQIHGESFALNRARWDEVVAIHVASPFYRVKEFLAGADILLPIERREIGDLGGKSLIHLQCHFGLDTLALARRGANVTGLDFSTKAIAAARDLAREAGIDARFVEGNVYDAPALVTERFDVAYVSWGAINWLPDIRGWARVVAAMLKPGGELYLLEGHPFALTLDQLGSETIAADGAIGQSDPAAALRPAFPYFRETGRPLVFEMEQTYTGDGPKLVHTRTHEFVHGIGDILGALLEAGLTLTMFREHDACAWAMWPLLVEGEDRMFRLPAGAPSLPLSFSLRARLD</sequence>
<evidence type="ECO:0000313" key="2">
    <source>
        <dbReference type="EMBL" id="TDQ81513.1"/>
    </source>
</evidence>
<dbReference type="PANTHER" id="PTHR43464">
    <property type="entry name" value="METHYLTRANSFERASE"/>
    <property type="match status" value="1"/>
</dbReference>
<proteinExistence type="predicted"/>
<dbReference type="Proteomes" id="UP000295783">
    <property type="component" value="Unassembled WGS sequence"/>
</dbReference>
<dbReference type="PANTHER" id="PTHR43464:SF82">
    <property type="entry name" value="METHYLTRANSFERASE DOMAIN-CONTAINING PROTEIN"/>
    <property type="match status" value="1"/>
</dbReference>
<dbReference type="InterPro" id="IPR041698">
    <property type="entry name" value="Methyltransf_25"/>
</dbReference>
<gene>
    <name evidence="2" type="ORF">A8950_2582</name>
</gene>
<organism evidence="2 3">
    <name type="scientific">Dongia mobilis</name>
    <dbReference type="NCBI Taxonomy" id="578943"/>
    <lineage>
        <taxon>Bacteria</taxon>
        <taxon>Pseudomonadati</taxon>
        <taxon>Pseudomonadota</taxon>
        <taxon>Alphaproteobacteria</taxon>
        <taxon>Rhodospirillales</taxon>
        <taxon>Dongiaceae</taxon>
        <taxon>Dongia</taxon>
    </lineage>
</organism>
<comment type="caution">
    <text evidence="2">The sequence shown here is derived from an EMBL/GenBank/DDBJ whole genome shotgun (WGS) entry which is preliminary data.</text>
</comment>
<protein>
    <submittedName>
        <fullName evidence="2">Methyltransferase family protein</fullName>
    </submittedName>
</protein>
<dbReference type="EMBL" id="SNYW01000009">
    <property type="protein sequence ID" value="TDQ81513.1"/>
    <property type="molecule type" value="Genomic_DNA"/>
</dbReference>
<dbReference type="InterPro" id="IPR029063">
    <property type="entry name" value="SAM-dependent_MTases_sf"/>
</dbReference>